<protein>
    <recommendedName>
        <fullName evidence="3">PcfB family protein</fullName>
    </recommendedName>
</protein>
<reference evidence="2" key="1">
    <citation type="submission" date="2016-10" db="EMBL/GenBank/DDBJ databases">
        <authorList>
            <person name="Varghese N."/>
            <person name="Submissions S."/>
        </authorList>
    </citation>
    <scope>NUCLEOTIDE SEQUENCE [LARGE SCALE GENOMIC DNA]</scope>
    <source>
        <strain evidence="2">XBD2006</strain>
    </source>
</reference>
<proteinExistence type="predicted"/>
<dbReference type="OrthoDB" id="9811478at2"/>
<accession>A0A1G5E9K7</accession>
<dbReference type="InterPro" id="IPR024234">
    <property type="entry name" value="DUF3801"/>
</dbReference>
<gene>
    <name evidence="1" type="ORF">SAMN02910451_01857</name>
</gene>
<dbReference type="Pfam" id="PF12687">
    <property type="entry name" value="DUF3801"/>
    <property type="match status" value="1"/>
</dbReference>
<dbReference type="RefSeq" id="WP_074462440.1">
    <property type="nucleotide sequence ID" value="NZ_FMUR01000010.1"/>
</dbReference>
<dbReference type="EMBL" id="FMUR01000010">
    <property type="protein sequence ID" value="SCY23400.1"/>
    <property type="molecule type" value="Genomic_DNA"/>
</dbReference>
<evidence type="ECO:0008006" key="3">
    <source>
        <dbReference type="Google" id="ProtNLM"/>
    </source>
</evidence>
<sequence length="167" mass="19242">MEEEVSKKTVNLAWQTTKVTVRGVYRYLKRYSEERAKLIKDFVKKKDSPIKGKQTVKQLVGQGQGVSSMEIGDSGIRDFKRIANKYGVDFAITKDNTLDPPKYTVFFKAKDADAITSVLKEYAAKQTKRKKSMEKDRPSILQKLKKFKELVANLPHKTKEKIKEPER</sequence>
<organism evidence="1 2">
    <name type="scientific">Butyrivibrio hungatei</name>
    <dbReference type="NCBI Taxonomy" id="185008"/>
    <lineage>
        <taxon>Bacteria</taxon>
        <taxon>Bacillati</taxon>
        <taxon>Bacillota</taxon>
        <taxon>Clostridia</taxon>
        <taxon>Lachnospirales</taxon>
        <taxon>Lachnospiraceae</taxon>
        <taxon>Butyrivibrio</taxon>
    </lineage>
</organism>
<name>A0A1G5E9K7_9FIRM</name>
<evidence type="ECO:0000313" key="2">
    <source>
        <dbReference type="Proteomes" id="UP000183047"/>
    </source>
</evidence>
<evidence type="ECO:0000313" key="1">
    <source>
        <dbReference type="EMBL" id="SCY23400.1"/>
    </source>
</evidence>
<dbReference type="Proteomes" id="UP000183047">
    <property type="component" value="Unassembled WGS sequence"/>
</dbReference>
<dbReference type="AlphaFoldDB" id="A0A1G5E9K7"/>
<keyword evidence="2" id="KW-1185">Reference proteome</keyword>